<organism evidence="1 2">
    <name type="scientific">Populus tomentosa</name>
    <name type="common">Chinese white poplar</name>
    <dbReference type="NCBI Taxonomy" id="118781"/>
    <lineage>
        <taxon>Eukaryota</taxon>
        <taxon>Viridiplantae</taxon>
        <taxon>Streptophyta</taxon>
        <taxon>Embryophyta</taxon>
        <taxon>Tracheophyta</taxon>
        <taxon>Spermatophyta</taxon>
        <taxon>Magnoliopsida</taxon>
        <taxon>eudicotyledons</taxon>
        <taxon>Gunneridae</taxon>
        <taxon>Pentapetalae</taxon>
        <taxon>rosids</taxon>
        <taxon>fabids</taxon>
        <taxon>Malpighiales</taxon>
        <taxon>Salicaceae</taxon>
        <taxon>Saliceae</taxon>
        <taxon>Populus</taxon>
    </lineage>
</organism>
<evidence type="ECO:0000313" key="2">
    <source>
        <dbReference type="Proteomes" id="UP000886885"/>
    </source>
</evidence>
<comment type="caution">
    <text evidence="1">The sequence shown here is derived from an EMBL/GenBank/DDBJ whole genome shotgun (WGS) entry which is preliminary data.</text>
</comment>
<dbReference type="Proteomes" id="UP000886885">
    <property type="component" value="Chromosome 8D"/>
</dbReference>
<accession>A0A8X7Z7F6</accession>
<dbReference type="EMBL" id="JAAWWB010000016">
    <property type="protein sequence ID" value="KAG6763831.1"/>
    <property type="molecule type" value="Genomic_DNA"/>
</dbReference>
<reference evidence="1" key="1">
    <citation type="journal article" date="2020" name="bioRxiv">
        <title>Hybrid origin of Populus tomentosa Carr. identified through genome sequencing and phylogenomic analysis.</title>
        <authorList>
            <person name="An X."/>
            <person name="Gao K."/>
            <person name="Chen Z."/>
            <person name="Li J."/>
            <person name="Yang X."/>
            <person name="Yang X."/>
            <person name="Zhou J."/>
            <person name="Guo T."/>
            <person name="Zhao T."/>
            <person name="Huang S."/>
            <person name="Miao D."/>
            <person name="Khan W.U."/>
            <person name="Rao P."/>
            <person name="Ye M."/>
            <person name="Lei B."/>
            <person name="Liao W."/>
            <person name="Wang J."/>
            <person name="Ji L."/>
            <person name="Li Y."/>
            <person name="Guo B."/>
            <person name="Mustafa N.S."/>
            <person name="Li S."/>
            <person name="Yun Q."/>
            <person name="Keller S.R."/>
            <person name="Mao J."/>
            <person name="Zhang R."/>
            <person name="Strauss S.H."/>
        </authorList>
    </citation>
    <scope>NUCLEOTIDE SEQUENCE</scope>
    <source>
        <strain evidence="1">GM15</strain>
        <tissue evidence="1">Leaf</tissue>
    </source>
</reference>
<keyword evidence="2" id="KW-1185">Reference proteome</keyword>
<dbReference type="AlphaFoldDB" id="A0A8X7Z7F6"/>
<protein>
    <submittedName>
        <fullName evidence="1">Uncharacterized protein</fullName>
    </submittedName>
</protein>
<sequence length="128" mass="14212">MAALPVPVFLIWIYTFRGYNNICWCHEEAFGRVGSVSVQGCVMITNPGCLVIYLIIIELIIQFPFLPGDVPSGNVHDGSMPLEMSMMDECTSSLLEDRGENSVAMLKFPENMEFNEGSHTDSSVKESD</sequence>
<name>A0A8X7Z7F6_POPTO</name>
<evidence type="ECO:0000313" key="1">
    <source>
        <dbReference type="EMBL" id="KAG6763831.1"/>
    </source>
</evidence>
<gene>
    <name evidence="1" type="ORF">POTOM_031274</name>
</gene>
<proteinExistence type="predicted"/>